<name>A0ABS9NLB3_9NEIS</name>
<dbReference type="SMART" id="SM00347">
    <property type="entry name" value="HTH_MARR"/>
    <property type="match status" value="1"/>
</dbReference>
<dbReference type="InterPro" id="IPR039422">
    <property type="entry name" value="MarR/SlyA-like"/>
</dbReference>
<dbReference type="InterPro" id="IPR036388">
    <property type="entry name" value="WH-like_DNA-bd_sf"/>
</dbReference>
<dbReference type="Pfam" id="PF12802">
    <property type="entry name" value="MarR_2"/>
    <property type="match status" value="1"/>
</dbReference>
<dbReference type="SUPFAM" id="SSF46785">
    <property type="entry name" value="Winged helix' DNA-binding domain"/>
    <property type="match status" value="1"/>
</dbReference>
<sequence length="149" mass="16062">MDNQLNSEALSRITTEIFYTNGLLLAWGDRFAADLGLTSARWQMLGALAHAAEAQTSPQLGERMGMSRQGAQKQLNLLLADGLVAAADNPAHKRSPLYSLTERGAAVFAQVRQRWMAQAAEWAQDLSAEELAAAEKVLLALGQRVKAAG</sequence>
<dbReference type="InterPro" id="IPR000835">
    <property type="entry name" value="HTH_MarR-typ"/>
</dbReference>
<dbReference type="InterPro" id="IPR036390">
    <property type="entry name" value="WH_DNA-bd_sf"/>
</dbReference>
<evidence type="ECO:0000259" key="1">
    <source>
        <dbReference type="PROSITE" id="PS50995"/>
    </source>
</evidence>
<dbReference type="PANTHER" id="PTHR33164">
    <property type="entry name" value="TRANSCRIPTIONAL REGULATOR, MARR FAMILY"/>
    <property type="match status" value="1"/>
</dbReference>
<dbReference type="Gene3D" id="1.10.10.10">
    <property type="entry name" value="Winged helix-like DNA-binding domain superfamily/Winged helix DNA-binding domain"/>
    <property type="match status" value="1"/>
</dbReference>
<keyword evidence="3" id="KW-1185">Reference proteome</keyword>
<evidence type="ECO:0000313" key="3">
    <source>
        <dbReference type="Proteomes" id="UP001298424"/>
    </source>
</evidence>
<reference evidence="2 3" key="1">
    <citation type="submission" date="2022-02" db="EMBL/GenBank/DDBJ databases">
        <title>Genome sequence data of Kingella unionensis sp. nov. strain CICC 24913 (CCUG 75125).</title>
        <authorList>
            <person name="Xiao M."/>
        </authorList>
    </citation>
    <scope>NUCLEOTIDE SEQUENCE [LARGE SCALE GENOMIC DNA]</scope>
    <source>
        <strain evidence="2 3">CICC 24913</strain>
    </source>
</reference>
<gene>
    <name evidence="2" type="ORF">MB824_03635</name>
</gene>
<dbReference type="RefSeq" id="WP_238746059.1">
    <property type="nucleotide sequence ID" value="NZ_JAKOOW010000014.1"/>
</dbReference>
<organism evidence="2 3">
    <name type="scientific">Kingella pumchi</name>
    <dbReference type="NCBI Taxonomy" id="2779506"/>
    <lineage>
        <taxon>Bacteria</taxon>
        <taxon>Pseudomonadati</taxon>
        <taxon>Pseudomonadota</taxon>
        <taxon>Betaproteobacteria</taxon>
        <taxon>Neisseriales</taxon>
        <taxon>Neisseriaceae</taxon>
        <taxon>Kingella</taxon>
    </lineage>
</organism>
<protein>
    <submittedName>
        <fullName evidence="2">MarR family transcriptional regulator</fullName>
    </submittedName>
</protein>
<dbReference type="Proteomes" id="UP001298424">
    <property type="component" value="Unassembled WGS sequence"/>
</dbReference>
<dbReference type="PANTHER" id="PTHR33164:SF43">
    <property type="entry name" value="HTH-TYPE TRANSCRIPTIONAL REPRESSOR YETL"/>
    <property type="match status" value="1"/>
</dbReference>
<feature type="domain" description="HTH marR-type" evidence="1">
    <location>
        <begin position="1"/>
        <end position="143"/>
    </location>
</feature>
<evidence type="ECO:0000313" key="2">
    <source>
        <dbReference type="EMBL" id="MCG6503589.1"/>
    </source>
</evidence>
<accession>A0ABS9NLB3</accession>
<proteinExistence type="predicted"/>
<dbReference type="PROSITE" id="PS50995">
    <property type="entry name" value="HTH_MARR_2"/>
    <property type="match status" value="1"/>
</dbReference>
<dbReference type="EMBL" id="JAKOOW010000014">
    <property type="protein sequence ID" value="MCG6503589.1"/>
    <property type="molecule type" value="Genomic_DNA"/>
</dbReference>
<comment type="caution">
    <text evidence="2">The sequence shown here is derived from an EMBL/GenBank/DDBJ whole genome shotgun (WGS) entry which is preliminary data.</text>
</comment>